<dbReference type="AlphaFoldDB" id="A0A1X0QJF6"/>
<evidence type="ECO:0000313" key="2">
    <source>
        <dbReference type="EMBL" id="ORD99899.1"/>
    </source>
</evidence>
<sequence length="154" mass="18554">MMKNFILISGIINTSNVSEHNNENKNNLQIEHCKQPNNDLHQSVSNESRFAQNSNNNCNRSSNVSSPRLNFISQRNNLIRYPPNYIHQPVLLPFYMFYPRYFPVNIPRNINRNLQPRPCIFYQPIMYNNYYYYRTQPQPFILYNLNPSYYNYNN</sequence>
<comment type="caution">
    <text evidence="2">The sequence shown here is derived from an EMBL/GenBank/DDBJ whole genome shotgun (WGS) entry which is preliminary data.</text>
</comment>
<dbReference type="EMBL" id="LTAI01000093">
    <property type="protein sequence ID" value="ORD99899.1"/>
    <property type="molecule type" value="Genomic_DNA"/>
</dbReference>
<reference evidence="2 3" key="1">
    <citation type="journal article" date="2017" name="Environ. Microbiol.">
        <title>Decay of the glycolytic pathway and adaptation to intranuclear parasitism within Enterocytozoonidae microsporidia.</title>
        <authorList>
            <person name="Wiredu Boakye D."/>
            <person name="Jaroenlak P."/>
            <person name="Prachumwat A."/>
            <person name="Williams T.A."/>
            <person name="Bateman K.S."/>
            <person name="Itsathitphaisarn O."/>
            <person name="Sritunyalucksana K."/>
            <person name="Paszkiewicz K.H."/>
            <person name="Moore K.A."/>
            <person name="Stentiford G.D."/>
            <person name="Williams B.A."/>
        </authorList>
    </citation>
    <scope>NUCLEOTIDE SEQUENCE [LARGE SCALE GENOMIC DNA]</scope>
    <source>
        <strain evidence="3">canceri</strain>
    </source>
</reference>
<organism evidence="2 3">
    <name type="scientific">Hepatospora eriocheir</name>
    <dbReference type="NCBI Taxonomy" id="1081669"/>
    <lineage>
        <taxon>Eukaryota</taxon>
        <taxon>Fungi</taxon>
        <taxon>Fungi incertae sedis</taxon>
        <taxon>Microsporidia</taxon>
        <taxon>Hepatosporidae</taxon>
        <taxon>Hepatospora</taxon>
    </lineage>
</organism>
<dbReference type="Proteomes" id="UP000192501">
    <property type="component" value="Unassembled WGS sequence"/>
</dbReference>
<proteinExistence type="predicted"/>
<dbReference type="VEuPathDB" id="MicrosporidiaDB:HERIO_1076"/>
<evidence type="ECO:0000256" key="1">
    <source>
        <dbReference type="SAM" id="MobiDB-lite"/>
    </source>
</evidence>
<name>A0A1X0QJF6_9MICR</name>
<protein>
    <submittedName>
        <fullName evidence="2">Uncharacterized protein</fullName>
    </submittedName>
</protein>
<evidence type="ECO:0000313" key="3">
    <source>
        <dbReference type="Proteomes" id="UP000192501"/>
    </source>
</evidence>
<dbReference type="VEuPathDB" id="MicrosporidiaDB:A0H76_2734"/>
<feature type="region of interest" description="Disordered" evidence="1">
    <location>
        <begin position="47"/>
        <end position="66"/>
    </location>
</feature>
<accession>A0A1X0QJF6</accession>
<gene>
    <name evidence="2" type="ORF">A0H76_2734</name>
</gene>
<feature type="compositionally biased region" description="Low complexity" evidence="1">
    <location>
        <begin position="53"/>
        <end position="66"/>
    </location>
</feature>